<keyword evidence="4" id="KW-1185">Reference proteome</keyword>
<comment type="caution">
    <text evidence="3">The sequence shown here is derived from an EMBL/GenBank/DDBJ whole genome shotgun (WGS) entry which is preliminary data.</text>
</comment>
<proteinExistence type="predicted"/>
<accession>A0ABD2IXC7</accession>
<dbReference type="AlphaFoldDB" id="A0ABD2IXC7"/>
<feature type="chain" id="PRO_5044780327" evidence="2">
    <location>
        <begin position="23"/>
        <end position="134"/>
    </location>
</feature>
<dbReference type="Proteomes" id="UP001620645">
    <property type="component" value="Unassembled WGS sequence"/>
</dbReference>
<sequence>MSASSSLLLAVALASLVISAYTLKCWHSHPDYFTTAEQCLPGTVLCNTVYCQDKVVHEFIEQNQFTLSHCQQNNSSHCADGTDDVFTKCVTHCCRGDFCNGVSDRRVIRGPTVVYMFFAVLNATIFSAVFVKWF</sequence>
<reference evidence="3 4" key="1">
    <citation type="submission" date="2024-10" db="EMBL/GenBank/DDBJ databases">
        <authorList>
            <person name="Kim D."/>
        </authorList>
    </citation>
    <scope>NUCLEOTIDE SEQUENCE [LARGE SCALE GENOMIC DNA]</scope>
    <source>
        <strain evidence="3">Taebaek</strain>
    </source>
</reference>
<name>A0ABD2IXC7_HETSC</name>
<evidence type="ECO:0000256" key="2">
    <source>
        <dbReference type="SAM" id="SignalP"/>
    </source>
</evidence>
<evidence type="ECO:0000256" key="1">
    <source>
        <dbReference type="SAM" id="Phobius"/>
    </source>
</evidence>
<keyword evidence="1" id="KW-0472">Membrane</keyword>
<feature type="signal peptide" evidence="2">
    <location>
        <begin position="1"/>
        <end position="22"/>
    </location>
</feature>
<keyword evidence="2" id="KW-0732">Signal</keyword>
<evidence type="ECO:0000313" key="3">
    <source>
        <dbReference type="EMBL" id="KAL3084298.1"/>
    </source>
</evidence>
<keyword evidence="1" id="KW-1133">Transmembrane helix</keyword>
<keyword evidence="1" id="KW-0812">Transmembrane</keyword>
<evidence type="ECO:0000313" key="4">
    <source>
        <dbReference type="Proteomes" id="UP001620645"/>
    </source>
</evidence>
<protein>
    <submittedName>
        <fullName evidence="3">Uncharacterized protein</fullName>
    </submittedName>
</protein>
<gene>
    <name evidence="3" type="ORF">niasHS_009786</name>
</gene>
<organism evidence="3 4">
    <name type="scientific">Heterodera schachtii</name>
    <name type="common">Sugarbeet cyst nematode worm</name>
    <name type="synonym">Tylenchus schachtii</name>
    <dbReference type="NCBI Taxonomy" id="97005"/>
    <lineage>
        <taxon>Eukaryota</taxon>
        <taxon>Metazoa</taxon>
        <taxon>Ecdysozoa</taxon>
        <taxon>Nematoda</taxon>
        <taxon>Chromadorea</taxon>
        <taxon>Rhabditida</taxon>
        <taxon>Tylenchina</taxon>
        <taxon>Tylenchomorpha</taxon>
        <taxon>Tylenchoidea</taxon>
        <taxon>Heteroderidae</taxon>
        <taxon>Heteroderinae</taxon>
        <taxon>Heterodera</taxon>
    </lineage>
</organism>
<dbReference type="EMBL" id="JBICCN010000238">
    <property type="protein sequence ID" value="KAL3084298.1"/>
    <property type="molecule type" value="Genomic_DNA"/>
</dbReference>
<feature type="transmembrane region" description="Helical" evidence="1">
    <location>
        <begin position="113"/>
        <end position="131"/>
    </location>
</feature>